<evidence type="ECO:0000256" key="2">
    <source>
        <dbReference type="PIRSR" id="PIRSR617774-1"/>
    </source>
</evidence>
<feature type="domain" description="Cupin type-1" evidence="5">
    <location>
        <begin position="33"/>
        <end position="176"/>
    </location>
</feature>
<comment type="caution">
    <text evidence="6">The sequence shown here is derived from an EMBL/GenBank/DDBJ whole genome shotgun (WGS) entry which is preliminary data.</text>
</comment>
<accession>A0A9P6EPA9</accession>
<dbReference type="NCBIfam" id="TIGR03404">
    <property type="entry name" value="bicupin_oxalic"/>
    <property type="match status" value="1"/>
</dbReference>
<evidence type="ECO:0000256" key="3">
    <source>
        <dbReference type="PIRSR" id="PIRSR617774-2"/>
    </source>
</evidence>
<keyword evidence="1 3" id="KW-0479">Metal-binding</keyword>
<dbReference type="PANTHER" id="PTHR35848">
    <property type="entry name" value="OXALATE-BINDING PROTEIN"/>
    <property type="match status" value="1"/>
</dbReference>
<dbReference type="InterPro" id="IPR011051">
    <property type="entry name" value="RmlC_Cupin_sf"/>
</dbReference>
<feature type="binding site" evidence="3">
    <location>
        <position position="256"/>
    </location>
    <ligand>
        <name>Mn(2+)</name>
        <dbReference type="ChEBI" id="CHEBI:29035"/>
        <label>2</label>
    </ligand>
</feature>
<dbReference type="Pfam" id="PF00190">
    <property type="entry name" value="Cupin_1"/>
    <property type="match status" value="2"/>
</dbReference>
<proteinExistence type="predicted"/>
<dbReference type="OrthoDB" id="10263073at2759"/>
<dbReference type="InterPro" id="IPR014710">
    <property type="entry name" value="RmlC-like_jellyroll"/>
</dbReference>
<organism evidence="6 7">
    <name type="scientific">Crepidotus variabilis</name>
    <dbReference type="NCBI Taxonomy" id="179855"/>
    <lineage>
        <taxon>Eukaryota</taxon>
        <taxon>Fungi</taxon>
        <taxon>Dikarya</taxon>
        <taxon>Basidiomycota</taxon>
        <taxon>Agaricomycotina</taxon>
        <taxon>Agaricomycetes</taxon>
        <taxon>Agaricomycetidae</taxon>
        <taxon>Agaricales</taxon>
        <taxon>Agaricineae</taxon>
        <taxon>Crepidotaceae</taxon>
        <taxon>Crepidotus</taxon>
    </lineage>
</organism>
<keyword evidence="7" id="KW-1185">Reference proteome</keyword>
<feature type="compositionally biased region" description="Acidic residues" evidence="4">
    <location>
        <begin position="374"/>
        <end position="389"/>
    </location>
</feature>
<dbReference type="SUPFAM" id="SSF51182">
    <property type="entry name" value="RmlC-like cupins"/>
    <property type="match status" value="1"/>
</dbReference>
<feature type="binding site" evidence="3">
    <location>
        <position position="121"/>
    </location>
    <ligand>
        <name>Mn(2+)</name>
        <dbReference type="ChEBI" id="CHEBI:29035"/>
        <label>1</label>
    </ligand>
</feature>
<sequence length="389" mass="42575">MGPTDKYTALQNPDLIAAPSSDHGSVKNAKWAFSLSHNRLQTGGWARQQNQNSLPVATEMAGVNMRLEPGAVRELHWHKTAEWAYVLKGQTQITAVDQNGRNYVATVGPGDLWYFPAGIPHSLQATDDDPEGSEFVLVFDSGDFSEDSTFLITDWLAHVPAEVLAKNFQTDISAFAHIPDEELFIFPAPLPQPDKDAPKSPEGQVENPYSFAFSKVKATQTPGGSYKVVDSRTFKASKTIAAAEVTLEPGAVRELHWHPTIDEWSFFLEGRARVTIFAAQSNARTFDYQAGDIGYVPAAMGHYVENYGNTTVRFLEIFKSDVFEDISLSNWLALTPPELVKAHLGFDQATIDKLPKSKPVVVGTGNPNAGNGGGDDDDDDDDDDDKSSQ</sequence>
<feature type="binding site" evidence="3">
    <location>
        <position position="82"/>
    </location>
    <ligand>
        <name>Mn(2+)</name>
        <dbReference type="ChEBI" id="CHEBI:29035"/>
        <label>1</label>
    </ligand>
</feature>
<evidence type="ECO:0000259" key="5">
    <source>
        <dbReference type="SMART" id="SM00835"/>
    </source>
</evidence>
<protein>
    <submittedName>
        <fullName evidence="6">Oxalate decarboxylase</fullName>
    </submittedName>
</protein>
<dbReference type="Gene3D" id="2.60.120.10">
    <property type="entry name" value="Jelly Rolls"/>
    <property type="match status" value="2"/>
</dbReference>
<dbReference type="CDD" id="cd20305">
    <property type="entry name" value="cupin_OxDC_C"/>
    <property type="match status" value="1"/>
</dbReference>
<gene>
    <name evidence="6" type="ORF">CPB83DRAFT_759061</name>
</gene>
<feature type="binding site" evidence="3">
    <location>
        <position position="258"/>
    </location>
    <ligand>
        <name>Mn(2+)</name>
        <dbReference type="ChEBI" id="CHEBI:29035"/>
        <label>2</label>
    </ligand>
</feature>
<feature type="binding site" evidence="3">
    <location>
        <position position="78"/>
    </location>
    <ligand>
        <name>Mn(2+)</name>
        <dbReference type="ChEBI" id="CHEBI:29035"/>
        <label>1</label>
    </ligand>
</feature>
<dbReference type="Proteomes" id="UP000807306">
    <property type="component" value="Unassembled WGS sequence"/>
</dbReference>
<evidence type="ECO:0000256" key="1">
    <source>
        <dbReference type="ARBA" id="ARBA00022723"/>
    </source>
</evidence>
<dbReference type="InterPro" id="IPR006045">
    <property type="entry name" value="Cupin_1"/>
</dbReference>
<evidence type="ECO:0000256" key="4">
    <source>
        <dbReference type="SAM" id="MobiDB-lite"/>
    </source>
</evidence>
<keyword evidence="3" id="KW-0464">Manganese</keyword>
<feature type="active site" description="Proton donor" evidence="2">
    <location>
        <position position="316"/>
    </location>
</feature>
<dbReference type="GO" id="GO:0046872">
    <property type="term" value="F:metal ion binding"/>
    <property type="evidence" value="ECO:0007669"/>
    <property type="project" value="UniProtKB-KW"/>
</dbReference>
<feature type="binding site" evidence="3">
    <location>
        <position position="76"/>
    </location>
    <ligand>
        <name>Mn(2+)</name>
        <dbReference type="ChEBI" id="CHEBI:29035"/>
        <label>1</label>
    </ligand>
</feature>
<reference evidence="6" key="1">
    <citation type="submission" date="2020-11" db="EMBL/GenBank/DDBJ databases">
        <authorList>
            <consortium name="DOE Joint Genome Institute"/>
            <person name="Ahrendt S."/>
            <person name="Riley R."/>
            <person name="Andreopoulos W."/>
            <person name="Labutti K."/>
            <person name="Pangilinan J."/>
            <person name="Ruiz-Duenas F.J."/>
            <person name="Barrasa J.M."/>
            <person name="Sanchez-Garcia M."/>
            <person name="Camarero S."/>
            <person name="Miyauchi S."/>
            <person name="Serrano A."/>
            <person name="Linde D."/>
            <person name="Babiker R."/>
            <person name="Drula E."/>
            <person name="Ayuso-Fernandez I."/>
            <person name="Pacheco R."/>
            <person name="Padilla G."/>
            <person name="Ferreira P."/>
            <person name="Barriuso J."/>
            <person name="Kellner H."/>
            <person name="Castanera R."/>
            <person name="Alfaro M."/>
            <person name="Ramirez L."/>
            <person name="Pisabarro A.G."/>
            <person name="Kuo A."/>
            <person name="Tritt A."/>
            <person name="Lipzen A."/>
            <person name="He G."/>
            <person name="Yan M."/>
            <person name="Ng V."/>
            <person name="Cullen D."/>
            <person name="Martin F."/>
            <person name="Rosso M.-N."/>
            <person name="Henrissat B."/>
            <person name="Hibbett D."/>
            <person name="Martinez A.T."/>
            <person name="Grigoriev I.V."/>
        </authorList>
    </citation>
    <scope>NUCLEOTIDE SEQUENCE</scope>
    <source>
        <strain evidence="6">CBS 506.95</strain>
    </source>
</reference>
<comment type="cofactor">
    <cofactor evidence="3">
        <name>Mn(2+)</name>
        <dbReference type="ChEBI" id="CHEBI:29035"/>
    </cofactor>
    <text evidence="3">Binds 2 manganese ions per subunit.</text>
</comment>
<evidence type="ECO:0000313" key="7">
    <source>
        <dbReference type="Proteomes" id="UP000807306"/>
    </source>
</evidence>
<dbReference type="InterPro" id="IPR051610">
    <property type="entry name" value="GPI/OXD"/>
</dbReference>
<feature type="binding site" evidence="3">
    <location>
        <position position="302"/>
    </location>
    <ligand>
        <name>Mn(2+)</name>
        <dbReference type="ChEBI" id="CHEBI:29035"/>
        <label>2</label>
    </ligand>
</feature>
<dbReference type="SMART" id="SM00835">
    <property type="entry name" value="Cupin_1"/>
    <property type="match status" value="2"/>
</dbReference>
<dbReference type="CDD" id="cd20304">
    <property type="entry name" value="cupin_OxDC_N"/>
    <property type="match status" value="1"/>
</dbReference>
<feature type="domain" description="Cupin type-1" evidence="5">
    <location>
        <begin position="211"/>
        <end position="352"/>
    </location>
</feature>
<dbReference type="AlphaFoldDB" id="A0A9P6EPA9"/>
<feature type="binding site" evidence="3">
    <location>
        <position position="263"/>
    </location>
    <ligand>
        <name>Mn(2+)</name>
        <dbReference type="ChEBI" id="CHEBI:29035"/>
        <label>2</label>
    </ligand>
</feature>
<dbReference type="PANTHER" id="PTHR35848:SF9">
    <property type="entry name" value="SLL1358 PROTEIN"/>
    <property type="match status" value="1"/>
</dbReference>
<dbReference type="InterPro" id="IPR017774">
    <property type="entry name" value="Bicupin_oxalate_deCO2ase/Oxase"/>
</dbReference>
<evidence type="ECO:0000313" key="6">
    <source>
        <dbReference type="EMBL" id="KAF9532687.1"/>
    </source>
</evidence>
<dbReference type="GO" id="GO:0033609">
    <property type="term" value="P:oxalate metabolic process"/>
    <property type="evidence" value="ECO:0007669"/>
    <property type="project" value="InterPro"/>
</dbReference>
<dbReference type="EMBL" id="MU157831">
    <property type="protein sequence ID" value="KAF9532687.1"/>
    <property type="molecule type" value="Genomic_DNA"/>
</dbReference>
<feature type="region of interest" description="Disordered" evidence="4">
    <location>
        <begin position="357"/>
        <end position="389"/>
    </location>
</feature>
<name>A0A9P6EPA9_9AGAR</name>